<protein>
    <submittedName>
        <fullName evidence="4">Doublecortin domain-containing protein 2-like isoform X1</fullName>
    </submittedName>
</protein>
<feature type="compositionally biased region" description="Basic and acidic residues" evidence="1">
    <location>
        <begin position="621"/>
        <end position="631"/>
    </location>
</feature>
<dbReference type="GO" id="GO:0005874">
    <property type="term" value="C:microtubule"/>
    <property type="evidence" value="ECO:0007669"/>
    <property type="project" value="TreeGrafter"/>
</dbReference>
<feature type="compositionally biased region" description="Basic and acidic residues" evidence="1">
    <location>
        <begin position="578"/>
        <end position="607"/>
    </location>
</feature>
<feature type="compositionally biased region" description="Basic and acidic residues" evidence="1">
    <location>
        <begin position="719"/>
        <end position="734"/>
    </location>
</feature>
<organism evidence="3 4">
    <name type="scientific">Octopus sinensis</name>
    <name type="common">East Asian common octopus</name>
    <dbReference type="NCBI Taxonomy" id="2607531"/>
    <lineage>
        <taxon>Eukaryota</taxon>
        <taxon>Metazoa</taxon>
        <taxon>Spiralia</taxon>
        <taxon>Lophotrochozoa</taxon>
        <taxon>Mollusca</taxon>
        <taxon>Cephalopoda</taxon>
        <taxon>Coleoidea</taxon>
        <taxon>Octopodiformes</taxon>
        <taxon>Octopoda</taxon>
        <taxon>Incirrata</taxon>
        <taxon>Octopodidae</taxon>
        <taxon>Octopus</taxon>
    </lineage>
</organism>
<dbReference type="Proteomes" id="UP000515154">
    <property type="component" value="Linkage group LG24"/>
</dbReference>
<evidence type="ECO:0000313" key="4">
    <source>
        <dbReference type="RefSeq" id="XP_029650553.1"/>
    </source>
</evidence>
<dbReference type="InterPro" id="IPR036572">
    <property type="entry name" value="Doublecortin_dom_sf"/>
</dbReference>
<gene>
    <name evidence="4" type="primary">LOC115223948</name>
</gene>
<dbReference type="Pfam" id="PF03607">
    <property type="entry name" value="DCX"/>
    <property type="match status" value="2"/>
</dbReference>
<sequence length="743" mass="81638">MAKAANAQESETTEVKNVQIFCNGNKFAPPRHVVVNTRHIRNFDNFLDELTRILNPLQGAIRRLYTPVSGNSVEDTRELQEGGGYVAAGKERFKKLNYFEIQPISPRRTKGPKFPYFDIKPVTHSQFRVSGKVKKINIQSKKIVVFPNGQFFLPPSIIVLNQTEQTSMDTVMHSVGIKVDLPQGGFPERLYTLDGDRVDHTDKVTNGTMYVAASHREKFKPGPYGPYMRMGPLKFPLRLTPLNRKKYEAKGSDSEISQENSTSSDYSSSKRSRKSRATVRENENGVFHVRQARRKKSPEKAPAKQPDYDRDQGGVFKAKDKNPETRHANVVSESADTKMEVPVDNMAAEQINEEKLSDKESRSKNTSIKKSEKEQKKTNEVSGNQRTKNQKNADVSPSKKTTANNGESAKDQISGQAAPDAGLGNSTSSSKDSDQKNTTTDAEGEKKATDEPKNSKTVGKSEESLADNHANTPPPGQFFAQEESNKQVGDGSSSDSSKAFNNDGGAAQNDAKDNDDRVESPEVEPTKDSRAETNDSNAKADDQRISDNQTSNNESPVSEPNAVEKDPFESSVSPVGDADGREDSFSSNRTKSDDNLNDKQPEQEPENKNAQNNQGSSGDKSNTKDAEELDKPLSPQGQDAVNSPPLESSVDRERSPSVQSPQLSESLTSDQLSESKAQDNNSSEVLKDDKNALNSSQDVNNVADIQQNESHNNNTGNSKELEKQSNPNADEKNPPKVPASNNG</sequence>
<accession>A0A6P7TGS4</accession>
<feature type="compositionally biased region" description="Polar residues" evidence="1">
    <location>
        <begin position="608"/>
        <end position="620"/>
    </location>
</feature>
<feature type="compositionally biased region" description="Polar residues" evidence="1">
    <location>
        <begin position="692"/>
        <end position="718"/>
    </location>
</feature>
<dbReference type="Gene3D" id="3.10.20.230">
    <property type="entry name" value="Doublecortin domain"/>
    <property type="match status" value="2"/>
</dbReference>
<evidence type="ECO:0000313" key="3">
    <source>
        <dbReference type="Proteomes" id="UP000515154"/>
    </source>
</evidence>
<dbReference type="PANTHER" id="PTHR23004:SF11">
    <property type="entry name" value="PROTEIN RPI-1"/>
    <property type="match status" value="1"/>
</dbReference>
<feature type="compositionally biased region" description="Polar residues" evidence="1">
    <location>
        <begin position="656"/>
        <end position="684"/>
    </location>
</feature>
<feature type="domain" description="Doublecortin" evidence="2">
    <location>
        <begin position="16"/>
        <end position="99"/>
    </location>
</feature>
<dbReference type="CDD" id="cd16113">
    <property type="entry name" value="DCX2_DCDC2_like"/>
    <property type="match status" value="1"/>
</dbReference>
<dbReference type="PANTHER" id="PTHR23004">
    <property type="entry name" value="DOUBLECORTIN DOMAIN CONTAINING 2"/>
    <property type="match status" value="1"/>
</dbReference>
<feature type="compositionally biased region" description="Polar residues" evidence="1">
    <location>
        <begin position="380"/>
        <end position="415"/>
    </location>
</feature>
<keyword evidence="3" id="KW-1185">Reference proteome</keyword>
<dbReference type="SMART" id="SM00537">
    <property type="entry name" value="DCX"/>
    <property type="match status" value="2"/>
</dbReference>
<feature type="compositionally biased region" description="Basic and acidic residues" evidence="1">
    <location>
        <begin position="352"/>
        <end position="379"/>
    </location>
</feature>
<feature type="compositionally biased region" description="Basic and acidic residues" evidence="1">
    <location>
        <begin position="510"/>
        <end position="545"/>
    </location>
</feature>
<proteinExistence type="predicted"/>
<feature type="region of interest" description="Disordered" evidence="1">
    <location>
        <begin position="248"/>
        <end position="743"/>
    </location>
</feature>
<feature type="compositionally biased region" description="Polar residues" evidence="1">
    <location>
        <begin position="424"/>
        <end position="441"/>
    </location>
</feature>
<dbReference type="PROSITE" id="PS50309">
    <property type="entry name" value="DC"/>
    <property type="match status" value="2"/>
</dbReference>
<feature type="compositionally biased region" description="Basic and acidic residues" evidence="1">
    <location>
        <begin position="443"/>
        <end position="463"/>
    </location>
</feature>
<feature type="compositionally biased region" description="Polar residues" evidence="1">
    <location>
        <begin position="486"/>
        <end position="500"/>
    </location>
</feature>
<feature type="domain" description="Doublecortin" evidence="2">
    <location>
        <begin position="141"/>
        <end position="225"/>
    </location>
</feature>
<dbReference type="GO" id="GO:0005815">
    <property type="term" value="C:microtubule organizing center"/>
    <property type="evidence" value="ECO:0007669"/>
    <property type="project" value="TreeGrafter"/>
</dbReference>
<dbReference type="KEGG" id="osn:115223948"/>
<dbReference type="RefSeq" id="XP_029650553.1">
    <property type="nucleotide sequence ID" value="XM_029794693.2"/>
</dbReference>
<name>A0A6P7TGS4_9MOLL</name>
<feature type="compositionally biased region" description="Polar residues" evidence="1">
    <location>
        <begin position="546"/>
        <end position="558"/>
    </location>
</feature>
<reference evidence="4" key="1">
    <citation type="submission" date="2025-08" db="UniProtKB">
        <authorList>
            <consortium name="RefSeq"/>
        </authorList>
    </citation>
    <scope>IDENTIFICATION</scope>
</reference>
<dbReference type="AlphaFoldDB" id="A0A6P7TGS4"/>
<dbReference type="SUPFAM" id="SSF89837">
    <property type="entry name" value="Doublecortin (DC)"/>
    <property type="match status" value="2"/>
</dbReference>
<dbReference type="InterPro" id="IPR003533">
    <property type="entry name" value="Doublecortin_dom"/>
</dbReference>
<feature type="compositionally biased region" description="Basic and acidic residues" evidence="1">
    <location>
        <begin position="298"/>
        <end position="327"/>
    </location>
</feature>
<dbReference type="GO" id="GO:0035556">
    <property type="term" value="P:intracellular signal transduction"/>
    <property type="evidence" value="ECO:0007669"/>
    <property type="project" value="InterPro"/>
</dbReference>
<evidence type="ECO:0000259" key="2">
    <source>
        <dbReference type="PROSITE" id="PS50309"/>
    </source>
</evidence>
<evidence type="ECO:0000256" key="1">
    <source>
        <dbReference type="SAM" id="MobiDB-lite"/>
    </source>
</evidence>